<organism evidence="2 3">
    <name type="scientific">Flavobacterium nitrogenifigens</name>
    <dbReference type="NCBI Taxonomy" id="1617283"/>
    <lineage>
        <taxon>Bacteria</taxon>
        <taxon>Pseudomonadati</taxon>
        <taxon>Bacteroidota</taxon>
        <taxon>Flavobacteriia</taxon>
        <taxon>Flavobacteriales</taxon>
        <taxon>Flavobacteriaceae</taxon>
        <taxon>Flavobacterium</taxon>
    </lineage>
</organism>
<dbReference type="RefSeq" id="WP_111377877.1">
    <property type="nucleotide sequence ID" value="NZ_CP043612.1"/>
</dbReference>
<feature type="domain" description="DUF7832" evidence="1">
    <location>
        <begin position="4"/>
        <end position="114"/>
    </location>
</feature>
<gene>
    <name evidence="2" type="ORF">SAMN06265220_101141</name>
</gene>
<dbReference type="InterPro" id="IPR057154">
    <property type="entry name" value="DUF7832"/>
</dbReference>
<dbReference type="AlphaFoldDB" id="A0A521AH83"/>
<accession>A0A521AH83</accession>
<evidence type="ECO:0000259" key="1">
    <source>
        <dbReference type="Pfam" id="PF25191"/>
    </source>
</evidence>
<name>A0A521AH83_9FLAO</name>
<sequence length="149" mass="17928">MASIDRIDWHQTEDFPENVPLENGGTHIGMYLNWIIENNLIGDIHMTESAILLENVKAKKITGRDFLIKCCDGKFWAEDLNEIGLKFTEDYYSSDKYFEDYVNTLDSNHDSIYEYKNSWENYEKVRLVIDKRFKDWQKKNNKKPWQFWK</sequence>
<evidence type="ECO:0000313" key="2">
    <source>
        <dbReference type="EMBL" id="SMO34174.1"/>
    </source>
</evidence>
<dbReference type="OrthoDB" id="4827574at2"/>
<proteinExistence type="predicted"/>
<dbReference type="EMBL" id="FXTQ01000001">
    <property type="protein sequence ID" value="SMO34174.1"/>
    <property type="molecule type" value="Genomic_DNA"/>
</dbReference>
<dbReference type="Pfam" id="PF25191">
    <property type="entry name" value="DUF7832"/>
    <property type="match status" value="1"/>
</dbReference>
<dbReference type="Proteomes" id="UP000319267">
    <property type="component" value="Unassembled WGS sequence"/>
</dbReference>
<reference evidence="2 3" key="1">
    <citation type="submission" date="2017-05" db="EMBL/GenBank/DDBJ databases">
        <authorList>
            <person name="Varghese N."/>
            <person name="Submissions S."/>
        </authorList>
    </citation>
    <scope>NUCLEOTIDE SEQUENCE [LARGE SCALE GENOMIC DNA]</scope>
    <source>
        <strain evidence="2 3">DSM 29982</strain>
    </source>
</reference>
<keyword evidence="3" id="KW-1185">Reference proteome</keyword>
<evidence type="ECO:0000313" key="3">
    <source>
        <dbReference type="Proteomes" id="UP000319267"/>
    </source>
</evidence>
<protein>
    <recommendedName>
        <fullName evidence="1">DUF7832 domain-containing protein</fullName>
    </recommendedName>
</protein>